<protein>
    <submittedName>
        <fullName evidence="2">Uncharacterized protein</fullName>
    </submittedName>
</protein>
<evidence type="ECO:0000256" key="1">
    <source>
        <dbReference type="SAM" id="MobiDB-lite"/>
    </source>
</evidence>
<evidence type="ECO:0000313" key="3">
    <source>
        <dbReference type="Proteomes" id="UP000299102"/>
    </source>
</evidence>
<sequence length="69" mass="7945">MQTNYVHMQLPLTRRVRYRDATSATSQRLQPPPPPAVNRVLNRTRYPIYIGRREANAERAAACSACYIL</sequence>
<accession>A0A4C1T3U9</accession>
<organism evidence="2 3">
    <name type="scientific">Eumeta variegata</name>
    <name type="common">Bagworm moth</name>
    <name type="synonym">Eumeta japonica</name>
    <dbReference type="NCBI Taxonomy" id="151549"/>
    <lineage>
        <taxon>Eukaryota</taxon>
        <taxon>Metazoa</taxon>
        <taxon>Ecdysozoa</taxon>
        <taxon>Arthropoda</taxon>
        <taxon>Hexapoda</taxon>
        <taxon>Insecta</taxon>
        <taxon>Pterygota</taxon>
        <taxon>Neoptera</taxon>
        <taxon>Endopterygota</taxon>
        <taxon>Lepidoptera</taxon>
        <taxon>Glossata</taxon>
        <taxon>Ditrysia</taxon>
        <taxon>Tineoidea</taxon>
        <taxon>Psychidae</taxon>
        <taxon>Oiketicinae</taxon>
        <taxon>Eumeta</taxon>
    </lineage>
</organism>
<dbReference type="AlphaFoldDB" id="A0A4C1T3U9"/>
<evidence type="ECO:0000313" key="2">
    <source>
        <dbReference type="EMBL" id="GBP09092.1"/>
    </source>
</evidence>
<name>A0A4C1T3U9_EUMVA</name>
<dbReference type="Proteomes" id="UP000299102">
    <property type="component" value="Unassembled WGS sequence"/>
</dbReference>
<keyword evidence="3" id="KW-1185">Reference proteome</keyword>
<comment type="caution">
    <text evidence="2">The sequence shown here is derived from an EMBL/GenBank/DDBJ whole genome shotgun (WGS) entry which is preliminary data.</text>
</comment>
<reference evidence="2 3" key="1">
    <citation type="journal article" date="2019" name="Commun. Biol.">
        <title>The bagworm genome reveals a unique fibroin gene that provides high tensile strength.</title>
        <authorList>
            <person name="Kono N."/>
            <person name="Nakamura H."/>
            <person name="Ohtoshi R."/>
            <person name="Tomita M."/>
            <person name="Numata K."/>
            <person name="Arakawa K."/>
        </authorList>
    </citation>
    <scope>NUCLEOTIDE SEQUENCE [LARGE SCALE GENOMIC DNA]</scope>
</reference>
<proteinExistence type="predicted"/>
<gene>
    <name evidence="2" type="ORF">EVAR_3990_1</name>
</gene>
<feature type="region of interest" description="Disordered" evidence="1">
    <location>
        <begin position="19"/>
        <end position="38"/>
    </location>
</feature>
<dbReference type="EMBL" id="BGZK01000034">
    <property type="protein sequence ID" value="GBP09092.1"/>
    <property type="molecule type" value="Genomic_DNA"/>
</dbReference>